<feature type="transmembrane region" description="Helical" evidence="2">
    <location>
        <begin position="142"/>
        <end position="163"/>
    </location>
</feature>
<evidence type="ECO:0000313" key="4">
    <source>
        <dbReference type="Proteomes" id="UP000334380"/>
    </source>
</evidence>
<keyword evidence="4" id="KW-1185">Reference proteome</keyword>
<feature type="transmembrane region" description="Helical" evidence="2">
    <location>
        <begin position="277"/>
        <end position="295"/>
    </location>
</feature>
<name>A0A5E4S9V9_9BURK</name>
<feature type="transmembrane region" description="Helical" evidence="2">
    <location>
        <begin position="301"/>
        <end position="320"/>
    </location>
</feature>
<sequence>MNANDPQAMTTPEFPPPQSAVPDMPLPPSQPQQRIDDEPMRLITSFNDVFVVVASALLVFGTVWLTHSLPPWLTAWVCAALFWGLSEMFVRRRRMALPALVYCFGFIAAFASVGFIGIQAAAPGFGLGEHAPPDAEGLTLRTHVLLSLFASYAGIGVGTVLYWRRFRVPVTLAMGIGGAVFLTWLFVVILGHNLVGAMSVVSIVAGLAIFVWALRWDARDPQRTTVRSDVAFWLHLLAACMVTHPIFWALMPDHSVAAIAFFLLLTAISLAIDRRALMMSSLLYVMTAMLNLLVTSEDTRALAVVAIVVGGALLLLSAFWHPSRAAVLKLVPAGWRARLPH</sequence>
<dbReference type="EMBL" id="CABPRU010000001">
    <property type="protein sequence ID" value="VVD71354.1"/>
    <property type="molecule type" value="Genomic_DNA"/>
</dbReference>
<feature type="compositionally biased region" description="Polar residues" evidence="1">
    <location>
        <begin position="1"/>
        <end position="10"/>
    </location>
</feature>
<proteinExistence type="predicted"/>
<protein>
    <recommendedName>
        <fullName evidence="5">DUF2157 domain-containing protein</fullName>
    </recommendedName>
</protein>
<reference evidence="3 4" key="1">
    <citation type="submission" date="2019-08" db="EMBL/GenBank/DDBJ databases">
        <authorList>
            <person name="Peeters C."/>
        </authorList>
    </citation>
    <scope>NUCLEOTIDE SEQUENCE [LARGE SCALE GENOMIC DNA]</scope>
    <source>
        <strain evidence="3 4">LMG 31013</strain>
    </source>
</reference>
<keyword evidence="2" id="KW-0812">Transmembrane</keyword>
<feature type="transmembrane region" description="Helical" evidence="2">
    <location>
        <begin position="256"/>
        <end position="272"/>
    </location>
</feature>
<dbReference type="AlphaFoldDB" id="A0A5E4S9V9"/>
<feature type="transmembrane region" description="Helical" evidence="2">
    <location>
        <begin position="99"/>
        <end position="122"/>
    </location>
</feature>
<feature type="compositionally biased region" description="Pro residues" evidence="1">
    <location>
        <begin position="13"/>
        <end position="30"/>
    </location>
</feature>
<gene>
    <name evidence="3" type="ORF">PTE31013_00627</name>
</gene>
<feature type="transmembrane region" description="Helical" evidence="2">
    <location>
        <begin position="49"/>
        <end position="67"/>
    </location>
</feature>
<keyword evidence="2" id="KW-0472">Membrane</keyword>
<feature type="transmembrane region" description="Helical" evidence="2">
    <location>
        <begin position="73"/>
        <end position="90"/>
    </location>
</feature>
<evidence type="ECO:0008006" key="5">
    <source>
        <dbReference type="Google" id="ProtNLM"/>
    </source>
</evidence>
<feature type="transmembrane region" description="Helical" evidence="2">
    <location>
        <begin position="230"/>
        <end position="250"/>
    </location>
</feature>
<dbReference type="Proteomes" id="UP000334380">
    <property type="component" value="Unassembled WGS sequence"/>
</dbReference>
<evidence type="ECO:0000256" key="2">
    <source>
        <dbReference type="SAM" id="Phobius"/>
    </source>
</evidence>
<feature type="region of interest" description="Disordered" evidence="1">
    <location>
        <begin position="1"/>
        <end position="33"/>
    </location>
</feature>
<evidence type="ECO:0000313" key="3">
    <source>
        <dbReference type="EMBL" id="VVD71354.1"/>
    </source>
</evidence>
<feature type="transmembrane region" description="Helical" evidence="2">
    <location>
        <begin position="197"/>
        <end position="218"/>
    </location>
</feature>
<feature type="transmembrane region" description="Helical" evidence="2">
    <location>
        <begin position="170"/>
        <end position="191"/>
    </location>
</feature>
<keyword evidence="2" id="KW-1133">Transmembrane helix</keyword>
<accession>A0A5E4S9V9</accession>
<organism evidence="3 4">
    <name type="scientific">Pandoraea terrigena</name>
    <dbReference type="NCBI Taxonomy" id="2508292"/>
    <lineage>
        <taxon>Bacteria</taxon>
        <taxon>Pseudomonadati</taxon>
        <taxon>Pseudomonadota</taxon>
        <taxon>Betaproteobacteria</taxon>
        <taxon>Burkholderiales</taxon>
        <taxon>Burkholderiaceae</taxon>
        <taxon>Pandoraea</taxon>
    </lineage>
</organism>
<evidence type="ECO:0000256" key="1">
    <source>
        <dbReference type="SAM" id="MobiDB-lite"/>
    </source>
</evidence>